<keyword evidence="2" id="KW-1185">Reference proteome</keyword>
<dbReference type="Proteomes" id="UP000028653">
    <property type="component" value="Unassembled WGS sequence"/>
</dbReference>
<evidence type="ECO:0000313" key="1">
    <source>
        <dbReference type="EMBL" id="KFC76728.1"/>
    </source>
</evidence>
<organism evidence="1 2">
    <name type="scientific">Buttiauxella agrestis ATCC 33320</name>
    <dbReference type="NCBI Taxonomy" id="1006004"/>
    <lineage>
        <taxon>Bacteria</taxon>
        <taxon>Pseudomonadati</taxon>
        <taxon>Pseudomonadota</taxon>
        <taxon>Gammaproteobacteria</taxon>
        <taxon>Enterobacterales</taxon>
        <taxon>Enterobacteriaceae</taxon>
        <taxon>Buttiauxella</taxon>
    </lineage>
</organism>
<gene>
    <name evidence="1" type="ORF">GBAG_4363</name>
</gene>
<name>A0A085FZ33_9ENTR</name>
<sequence length="122" mass="13682">MNTHNVKTAAPESSERWGKTTAMRTDGFITNVDSCHPYDVIRADVVLARLEKQAGRRCGQFYEIYQSHLLGSALDYLAQLPLKDRPVFIGAAAKRGYMLTLAEEQRAQVDYDTLMSQLAAED</sequence>
<evidence type="ECO:0000313" key="2">
    <source>
        <dbReference type="Proteomes" id="UP000028653"/>
    </source>
</evidence>
<dbReference type="AlphaFoldDB" id="A0A085FZ33"/>
<dbReference type="STRING" id="1006004.GBAG_4363"/>
<dbReference type="eggNOG" id="ENOG503223J">
    <property type="taxonomic scope" value="Bacteria"/>
</dbReference>
<comment type="caution">
    <text evidence="1">The sequence shown here is derived from an EMBL/GenBank/DDBJ whole genome shotgun (WGS) entry which is preliminary data.</text>
</comment>
<reference evidence="1 2" key="1">
    <citation type="submission" date="2014-05" db="EMBL/GenBank/DDBJ databases">
        <title>ATOL: Assembling a taxonomically balanced genome-scale reconstruction of the evolutionary history of the Enterobacteriaceae.</title>
        <authorList>
            <person name="Plunkett G.III."/>
            <person name="Neeno-Eckwall E.C."/>
            <person name="Glasner J.D."/>
            <person name="Perna N.T."/>
        </authorList>
    </citation>
    <scope>NUCLEOTIDE SEQUENCE [LARGE SCALE GENOMIC DNA]</scope>
    <source>
        <strain evidence="1 2">ATCC 33320</strain>
    </source>
</reference>
<dbReference type="RefSeq" id="WP_034500190.1">
    <property type="nucleotide sequence ID" value="NZ_JMPI01000076.1"/>
</dbReference>
<dbReference type="OrthoDB" id="6504897at2"/>
<dbReference type="EMBL" id="JMPI01000076">
    <property type="protein sequence ID" value="KFC76728.1"/>
    <property type="molecule type" value="Genomic_DNA"/>
</dbReference>
<proteinExistence type="predicted"/>
<accession>A0A085FZ33</accession>
<protein>
    <submittedName>
        <fullName evidence="1">Uncharacterized protein</fullName>
    </submittedName>
</protein>